<dbReference type="RefSeq" id="WP_037256098.1">
    <property type="nucleotide sequence ID" value="NZ_NRRE01000026.1"/>
</dbReference>
<keyword evidence="2" id="KW-0804">Transcription</keyword>
<dbReference type="SMART" id="SM00342">
    <property type="entry name" value="HTH_ARAC"/>
    <property type="match status" value="1"/>
</dbReference>
<evidence type="ECO:0000256" key="2">
    <source>
        <dbReference type="ARBA" id="ARBA00023163"/>
    </source>
</evidence>
<evidence type="ECO:0000259" key="3">
    <source>
        <dbReference type="PROSITE" id="PS01124"/>
    </source>
</evidence>
<dbReference type="PANTHER" id="PTHR43436">
    <property type="entry name" value="ARAC-FAMILY TRANSCRIPTIONAL REGULATOR"/>
    <property type="match status" value="1"/>
</dbReference>
<dbReference type="InterPro" id="IPR009057">
    <property type="entry name" value="Homeodomain-like_sf"/>
</dbReference>
<keyword evidence="5" id="KW-1185">Reference proteome</keyword>
<reference evidence="4" key="1">
    <citation type="submission" date="2017-08" db="EMBL/GenBank/DDBJ databases">
        <authorList>
            <person name="Imhoff J.F."/>
            <person name="Rahn T."/>
            <person name="Kuenzel S."/>
            <person name="Neulinger S.C."/>
        </authorList>
    </citation>
    <scope>NUCLEOTIDE SEQUENCE</scope>
    <source>
        <strain evidence="4">DSM 9154</strain>
    </source>
</reference>
<reference evidence="4" key="2">
    <citation type="journal article" date="2020" name="Microorganisms">
        <title>Osmotic Adaptation and Compatible Solute Biosynthesis of Phototrophic Bacteria as Revealed from Genome Analyses.</title>
        <authorList>
            <person name="Imhoff J.F."/>
            <person name="Rahn T."/>
            <person name="Kunzel S."/>
            <person name="Keller A."/>
            <person name="Neulinger S.C."/>
        </authorList>
    </citation>
    <scope>NUCLEOTIDE SEQUENCE</scope>
    <source>
        <strain evidence="4">DSM 9154</strain>
    </source>
</reference>
<dbReference type="Pfam" id="PF12833">
    <property type="entry name" value="HTH_18"/>
    <property type="match status" value="1"/>
</dbReference>
<proteinExistence type="predicted"/>
<feature type="domain" description="HTH araC/xylS-type" evidence="3">
    <location>
        <begin position="200"/>
        <end position="298"/>
    </location>
</feature>
<gene>
    <name evidence="4" type="ORF">CKO21_13130</name>
</gene>
<accession>A0A934QK55</accession>
<dbReference type="GO" id="GO:0043565">
    <property type="term" value="F:sequence-specific DNA binding"/>
    <property type="evidence" value="ECO:0007669"/>
    <property type="project" value="InterPro"/>
</dbReference>
<dbReference type="Gene3D" id="1.10.10.60">
    <property type="entry name" value="Homeodomain-like"/>
    <property type="match status" value="2"/>
</dbReference>
<evidence type="ECO:0000256" key="1">
    <source>
        <dbReference type="ARBA" id="ARBA00023015"/>
    </source>
</evidence>
<organism evidence="4 5">
    <name type="scientific">Rhodovibrio salinarum</name>
    <dbReference type="NCBI Taxonomy" id="1087"/>
    <lineage>
        <taxon>Bacteria</taxon>
        <taxon>Pseudomonadati</taxon>
        <taxon>Pseudomonadota</taxon>
        <taxon>Alphaproteobacteria</taxon>
        <taxon>Rhodospirillales</taxon>
        <taxon>Rhodovibrionaceae</taxon>
        <taxon>Rhodovibrio</taxon>
    </lineage>
</organism>
<dbReference type="Pfam" id="PF06719">
    <property type="entry name" value="AraC_N"/>
    <property type="match status" value="1"/>
</dbReference>
<keyword evidence="1" id="KW-0805">Transcription regulation</keyword>
<dbReference type="InterPro" id="IPR018060">
    <property type="entry name" value="HTH_AraC"/>
</dbReference>
<sequence length="306" mass="33368">MERVQHPRTRPAASDLADLIAPLVRADGYADTSLDGVRLMASHRPIPRTPLLYEPSIIVVAQGGKLGYLGERTIRYGPGTYLVQTLPLPFECETRASSDAPLLGVSVRIDPAMLNELASAGGPVDESQDQAMLSPMAAVTMSEEMHGAVARLLRALHDPVEARAMGEARIRDVIFAALQGAQGPALRALVFGEGNYARIVQALSFMHEAYNRDLSVEALAGRAYMSVSSFHHHFRAVAGTTPLQYLKKLRLIKARLLLCQDGQTVHRAAGAVGYRSVPQFSRDYKRTFGMPPSRERQEPEIVEAAS</sequence>
<dbReference type="PANTHER" id="PTHR43436:SF2">
    <property type="entry name" value="ARAC_XYLS FAMILY TRANSCRIPTIONAL REGULATOR"/>
    <property type="match status" value="1"/>
</dbReference>
<dbReference type="InterPro" id="IPR009594">
    <property type="entry name" value="Tscrpt_reg_HTH_AraC_N"/>
</dbReference>
<evidence type="ECO:0000313" key="5">
    <source>
        <dbReference type="Proteomes" id="UP000778970"/>
    </source>
</evidence>
<evidence type="ECO:0000313" key="4">
    <source>
        <dbReference type="EMBL" id="MBK1698184.1"/>
    </source>
</evidence>
<dbReference type="SUPFAM" id="SSF46689">
    <property type="entry name" value="Homeodomain-like"/>
    <property type="match status" value="2"/>
</dbReference>
<dbReference type="AlphaFoldDB" id="A0A934QK55"/>
<dbReference type="EMBL" id="NRRE01000026">
    <property type="protein sequence ID" value="MBK1698184.1"/>
    <property type="molecule type" value="Genomic_DNA"/>
</dbReference>
<comment type="caution">
    <text evidence="4">The sequence shown here is derived from an EMBL/GenBank/DDBJ whole genome shotgun (WGS) entry which is preliminary data.</text>
</comment>
<dbReference type="PROSITE" id="PS01124">
    <property type="entry name" value="HTH_ARAC_FAMILY_2"/>
    <property type="match status" value="1"/>
</dbReference>
<dbReference type="Proteomes" id="UP000778970">
    <property type="component" value="Unassembled WGS sequence"/>
</dbReference>
<name>A0A934QK55_9PROT</name>
<dbReference type="GO" id="GO:0003700">
    <property type="term" value="F:DNA-binding transcription factor activity"/>
    <property type="evidence" value="ECO:0007669"/>
    <property type="project" value="InterPro"/>
</dbReference>
<protein>
    <submittedName>
        <fullName evidence="4">AraC family transcriptional regulator</fullName>
    </submittedName>
</protein>